<dbReference type="Proteomes" id="UP000249526">
    <property type="component" value="Unassembled WGS sequence"/>
</dbReference>
<dbReference type="AlphaFoldDB" id="A0A8G1VL85"/>
<feature type="region of interest" description="Disordered" evidence="1">
    <location>
        <begin position="217"/>
        <end position="243"/>
    </location>
</feature>
<reference evidence="2 3" key="1">
    <citation type="submission" date="2018-02" db="EMBL/GenBank/DDBJ databases">
        <title>The genomes of Aspergillus section Nigri reveals drivers in fungal speciation.</title>
        <authorList>
            <consortium name="DOE Joint Genome Institute"/>
            <person name="Vesth T.C."/>
            <person name="Nybo J."/>
            <person name="Theobald S."/>
            <person name="Brandl J."/>
            <person name="Frisvad J.C."/>
            <person name="Nielsen K.F."/>
            <person name="Lyhne E.K."/>
            <person name="Kogle M.E."/>
            <person name="Kuo A."/>
            <person name="Riley R."/>
            <person name="Clum A."/>
            <person name="Nolan M."/>
            <person name="Lipzen A."/>
            <person name="Salamov A."/>
            <person name="Henrissat B."/>
            <person name="Wiebenga A."/>
            <person name="De vries R.P."/>
            <person name="Grigoriev I.V."/>
            <person name="Mortensen U.H."/>
            <person name="Andersen M.R."/>
            <person name="Baker S.E."/>
        </authorList>
    </citation>
    <scope>NUCLEOTIDE SEQUENCE [LARGE SCALE GENOMIC DNA]</scope>
    <source>
        <strain evidence="2 3">CBS 112811</strain>
    </source>
</reference>
<proteinExistence type="predicted"/>
<organism evidence="2 3">
    <name type="scientific">Aspergillus piperis CBS 112811</name>
    <dbReference type="NCBI Taxonomy" id="1448313"/>
    <lineage>
        <taxon>Eukaryota</taxon>
        <taxon>Fungi</taxon>
        <taxon>Dikarya</taxon>
        <taxon>Ascomycota</taxon>
        <taxon>Pezizomycotina</taxon>
        <taxon>Eurotiomycetes</taxon>
        <taxon>Eurotiomycetidae</taxon>
        <taxon>Eurotiales</taxon>
        <taxon>Aspergillaceae</taxon>
        <taxon>Aspergillus</taxon>
        <taxon>Aspergillus subgen. Circumdati</taxon>
    </lineage>
</organism>
<keyword evidence="3" id="KW-1185">Reference proteome</keyword>
<dbReference type="GeneID" id="37168155"/>
<protein>
    <submittedName>
        <fullName evidence="2">Uncharacterized protein</fullName>
    </submittedName>
</protein>
<evidence type="ECO:0000313" key="3">
    <source>
        <dbReference type="Proteomes" id="UP000249526"/>
    </source>
</evidence>
<evidence type="ECO:0000313" key="2">
    <source>
        <dbReference type="EMBL" id="RAH57544.1"/>
    </source>
</evidence>
<evidence type="ECO:0000256" key="1">
    <source>
        <dbReference type="SAM" id="MobiDB-lite"/>
    </source>
</evidence>
<dbReference type="EMBL" id="KZ825062">
    <property type="protein sequence ID" value="RAH57544.1"/>
    <property type="molecule type" value="Genomic_DNA"/>
</dbReference>
<gene>
    <name evidence="2" type="ORF">BO85DRAFT_514333</name>
</gene>
<dbReference type="RefSeq" id="XP_025515466.1">
    <property type="nucleotide sequence ID" value="XM_025664753.1"/>
</dbReference>
<sequence length="280" mass="30775">MAGLLLLLLPSLILISLPILYTTTIYYTSSISVAESFLSNIWHFYLLEMVCAKLFRSPGKDTVTMEKVLDCNLGNALDCTRVGVPASHDVRRSVFYMGQKNTVIADAAEKDIHGIATMAAHADTHAALSEREVPSIQNPAFSRFCHARRYSSYPAYRLGKMQQQVPSIPIPGLLSPLSSLTDCVGRTGRLTQPQSEREEAATGFIYSDVKPTVLPLETSTDDVPVNTDKPLSEPGHARGGARPSIWISQVPPFSYSPGRLSNVHKLVVRNSLYLGRSSRR</sequence>
<name>A0A8G1VL85_9EURO</name>
<accession>A0A8G1VL85</accession>